<dbReference type="PANTHER" id="PTHR42940:SF6">
    <property type="entry name" value="DEHYDROGENASE, PUTATIVE (AFU_ORTHOLOGUE AFUA_2G04590)-RELATED"/>
    <property type="match status" value="1"/>
</dbReference>
<evidence type="ECO:0000256" key="2">
    <source>
        <dbReference type="ARBA" id="ARBA00008072"/>
    </source>
</evidence>
<organism evidence="8 9">
    <name type="scientific">Aspergillus terreus (strain NIH 2624 / FGSC A1156)</name>
    <dbReference type="NCBI Taxonomy" id="341663"/>
    <lineage>
        <taxon>Eukaryota</taxon>
        <taxon>Fungi</taxon>
        <taxon>Dikarya</taxon>
        <taxon>Ascomycota</taxon>
        <taxon>Pezizomycotina</taxon>
        <taxon>Eurotiomycetes</taxon>
        <taxon>Eurotiomycetidae</taxon>
        <taxon>Eurotiales</taxon>
        <taxon>Aspergillaceae</taxon>
        <taxon>Aspergillus</taxon>
        <taxon>Aspergillus subgen. Circumdati</taxon>
    </lineage>
</organism>
<dbReference type="eggNOG" id="KOG0023">
    <property type="taxonomic scope" value="Eukaryota"/>
</dbReference>
<dbReference type="GeneID" id="4321282"/>
<gene>
    <name evidence="8" type="ORF">ATEG_06043</name>
</gene>
<dbReference type="STRING" id="341663.Q0CJU1"/>
<evidence type="ECO:0000256" key="4">
    <source>
        <dbReference type="ARBA" id="ARBA00022833"/>
    </source>
</evidence>
<reference evidence="9" key="1">
    <citation type="submission" date="2005-09" db="EMBL/GenBank/DDBJ databases">
        <title>Annotation of the Aspergillus terreus NIH2624 genome.</title>
        <authorList>
            <person name="Birren B.W."/>
            <person name="Lander E.S."/>
            <person name="Galagan J.E."/>
            <person name="Nusbaum C."/>
            <person name="Devon K."/>
            <person name="Henn M."/>
            <person name="Ma L.-J."/>
            <person name="Jaffe D.B."/>
            <person name="Butler J."/>
            <person name="Alvarez P."/>
            <person name="Gnerre S."/>
            <person name="Grabherr M."/>
            <person name="Kleber M."/>
            <person name="Mauceli E.W."/>
            <person name="Brockman W."/>
            <person name="Rounsley S."/>
            <person name="Young S.K."/>
            <person name="LaButti K."/>
            <person name="Pushparaj V."/>
            <person name="DeCaprio D."/>
            <person name="Crawford M."/>
            <person name="Koehrsen M."/>
            <person name="Engels R."/>
            <person name="Montgomery P."/>
            <person name="Pearson M."/>
            <person name="Howarth C."/>
            <person name="Larson L."/>
            <person name="Luoma S."/>
            <person name="White J."/>
            <person name="Alvarado L."/>
            <person name="Kodira C.D."/>
            <person name="Zeng Q."/>
            <person name="Oleary S."/>
            <person name="Yandava C."/>
            <person name="Denning D.W."/>
            <person name="Nierman W.C."/>
            <person name="Milne T."/>
            <person name="Madden K."/>
        </authorList>
    </citation>
    <scope>NUCLEOTIDE SEQUENCE [LARGE SCALE GENOMIC DNA]</scope>
    <source>
        <strain evidence="9">NIH 2624 / FGSC A1156</strain>
    </source>
</reference>
<dbReference type="Gene3D" id="3.40.50.720">
    <property type="entry name" value="NAD(P)-binding Rossmann-like Domain"/>
    <property type="match status" value="2"/>
</dbReference>
<dbReference type="HOGENOM" id="CLU_432741_0_0_1"/>
<comment type="cofactor">
    <cofactor evidence="1">
        <name>Zn(2+)</name>
        <dbReference type="ChEBI" id="CHEBI:29105"/>
    </cofactor>
</comment>
<dbReference type="InterPro" id="IPR011032">
    <property type="entry name" value="GroES-like_sf"/>
</dbReference>
<feature type="signal peptide" evidence="6">
    <location>
        <begin position="1"/>
        <end position="31"/>
    </location>
</feature>
<evidence type="ECO:0000256" key="1">
    <source>
        <dbReference type="ARBA" id="ARBA00001947"/>
    </source>
</evidence>
<dbReference type="PANTHER" id="PTHR42940">
    <property type="entry name" value="ALCOHOL DEHYDROGENASE 1-RELATED"/>
    <property type="match status" value="1"/>
</dbReference>
<dbReference type="GO" id="GO:0005737">
    <property type="term" value="C:cytoplasm"/>
    <property type="evidence" value="ECO:0007669"/>
    <property type="project" value="TreeGrafter"/>
</dbReference>
<dbReference type="CDD" id="cd08297">
    <property type="entry name" value="CAD3"/>
    <property type="match status" value="1"/>
</dbReference>
<dbReference type="InterPro" id="IPR029058">
    <property type="entry name" value="AB_hydrolase_fold"/>
</dbReference>
<dbReference type="InterPro" id="IPR013154">
    <property type="entry name" value="ADH-like_N"/>
</dbReference>
<keyword evidence="4" id="KW-0862">Zinc</keyword>
<keyword evidence="5" id="KW-0560">Oxidoreductase</keyword>
<dbReference type="Proteomes" id="UP000007963">
    <property type="component" value="Unassembled WGS sequence"/>
</dbReference>
<dbReference type="GO" id="GO:0016787">
    <property type="term" value="F:hydrolase activity"/>
    <property type="evidence" value="ECO:0007669"/>
    <property type="project" value="InterPro"/>
</dbReference>
<comment type="similarity">
    <text evidence="2">Belongs to the zinc-containing alcohol dehydrogenase family.</text>
</comment>
<keyword evidence="6" id="KW-0732">Signal</keyword>
<dbReference type="InterPro" id="IPR013094">
    <property type="entry name" value="AB_hydrolase_3"/>
</dbReference>
<evidence type="ECO:0000259" key="7">
    <source>
        <dbReference type="SMART" id="SM00829"/>
    </source>
</evidence>
<dbReference type="RefSeq" id="XP_001215221.1">
    <property type="nucleotide sequence ID" value="XM_001215221.1"/>
</dbReference>
<keyword evidence="3" id="KW-0479">Metal-binding</keyword>
<dbReference type="Gene3D" id="3.90.180.10">
    <property type="entry name" value="Medium-chain alcohol dehydrogenases, catalytic domain"/>
    <property type="match status" value="2"/>
</dbReference>
<dbReference type="InterPro" id="IPR020843">
    <property type="entry name" value="ER"/>
</dbReference>
<dbReference type="PROSITE" id="PS00059">
    <property type="entry name" value="ADH_ZINC"/>
    <property type="match status" value="1"/>
</dbReference>
<evidence type="ECO:0000313" key="8">
    <source>
        <dbReference type="EMBL" id="EAU33804.1"/>
    </source>
</evidence>
<dbReference type="InterPro" id="IPR036291">
    <property type="entry name" value="NAD(P)-bd_dom_sf"/>
</dbReference>
<protein>
    <recommendedName>
        <fullName evidence="7">Enoyl reductase (ER) domain-containing protein</fullName>
    </recommendedName>
</protein>
<evidence type="ECO:0000256" key="6">
    <source>
        <dbReference type="SAM" id="SignalP"/>
    </source>
</evidence>
<dbReference type="VEuPathDB" id="FungiDB:ATEG_06043"/>
<dbReference type="GO" id="GO:0004022">
    <property type="term" value="F:alcohol dehydrogenase (NAD+) activity"/>
    <property type="evidence" value="ECO:0007669"/>
    <property type="project" value="TreeGrafter"/>
</dbReference>
<dbReference type="SUPFAM" id="SSF53474">
    <property type="entry name" value="alpha/beta-Hydrolases"/>
    <property type="match status" value="1"/>
</dbReference>
<dbReference type="SUPFAM" id="SSF51735">
    <property type="entry name" value="NAD(P)-binding Rossmann-fold domains"/>
    <property type="match status" value="1"/>
</dbReference>
<evidence type="ECO:0000256" key="3">
    <source>
        <dbReference type="ARBA" id="ARBA00022723"/>
    </source>
</evidence>
<dbReference type="GO" id="GO:0008270">
    <property type="term" value="F:zinc ion binding"/>
    <property type="evidence" value="ECO:0007669"/>
    <property type="project" value="InterPro"/>
</dbReference>
<proteinExistence type="inferred from homology"/>
<name>Q0CJU1_ASPTN</name>
<dbReference type="AlphaFoldDB" id="Q0CJU1"/>
<dbReference type="Pfam" id="PF08240">
    <property type="entry name" value="ADH_N"/>
    <property type="match status" value="1"/>
</dbReference>
<dbReference type="EMBL" id="CH476601">
    <property type="protein sequence ID" value="EAU33804.1"/>
    <property type="molecule type" value="Genomic_DNA"/>
</dbReference>
<evidence type="ECO:0000256" key="5">
    <source>
        <dbReference type="ARBA" id="ARBA00023002"/>
    </source>
</evidence>
<dbReference type="InterPro" id="IPR002328">
    <property type="entry name" value="ADH_Zn_CS"/>
</dbReference>
<dbReference type="Gene3D" id="3.40.50.1820">
    <property type="entry name" value="alpha/beta hydrolase"/>
    <property type="match status" value="1"/>
</dbReference>
<dbReference type="SMART" id="SM00829">
    <property type="entry name" value="PKS_ER"/>
    <property type="match status" value="1"/>
</dbReference>
<feature type="chain" id="PRO_5004170255" description="Enoyl reductase (ER) domain-containing protein" evidence="6">
    <location>
        <begin position="32"/>
        <end position="632"/>
    </location>
</feature>
<dbReference type="OrthoDB" id="1879366at2759"/>
<accession>Q0CJU1</accession>
<dbReference type="SUPFAM" id="SSF50129">
    <property type="entry name" value="GroES-like"/>
    <property type="match status" value="1"/>
</dbReference>
<sequence>MGGFLAIARYLYLKVLVTFSRLLIKLLTVSPTPRPDDLLQVPSRNKHRTIKVHVYKPHVKDAESVKPVPVLINLCGTGLAIPFHGLDDDFCRFIARTTGYVVLDIDYSLAPESPFPAALHDVEDTVHYVLDHPEEYQTSQISVSGFSSGGTLALAASTTLPRGTFQSLIAFYPAADLSQDPSLRKAPVPGGKDRSPFWTRIFRESYIRGMDPRDPRISPAFADTSRFPANMLFVTGELDASAVEAEELAERAKNDGHADGREVIIRRMKGCGHAFDKKRTGEIVVLARKEAYELVAMKILNSVGHGQFEKTCNTSSLITELGGNVEFREGYPVPTPGQNEVLAKVLYTGVCQSDLHTKNGTAAGPDGHPITQIKLPHVGGHEGVGRIVALGPGCGSDLHVGGLVGIRFSSRICRRCEFCLAGTEQYCVKSTNHLHHEDGSFQEYIALDADYLTILPDDVDPAVIGPVLCAGVTAYKAVLNANIRAGNWLVVVGAGGGLGHLAVQYAKAQGALVIGVDASDKRDFILGLGATDARAFAHACDMLRVGGTLSCVGIPPGRPVLETPICTIVIKGLRISGNLVGSLKECMEAVDLVRRGVVKPEIKVRAFRELPQVYEEMEKGDIAGRIVLKVAE</sequence>
<feature type="domain" description="Enoyl reductase (ER)" evidence="7">
    <location>
        <begin position="322"/>
        <end position="628"/>
    </location>
</feature>
<dbReference type="Pfam" id="PF07859">
    <property type="entry name" value="Abhydrolase_3"/>
    <property type="match status" value="1"/>
</dbReference>
<evidence type="ECO:0000313" key="9">
    <source>
        <dbReference type="Proteomes" id="UP000007963"/>
    </source>
</evidence>